<dbReference type="AlphaFoldDB" id="A0A4P9ZJ56"/>
<reference evidence="4" key="1">
    <citation type="journal article" date="2018" name="Nat. Microbiol.">
        <title>Leveraging single-cell genomics to expand the fungal tree of life.</title>
        <authorList>
            <person name="Ahrendt S.R."/>
            <person name="Quandt C.A."/>
            <person name="Ciobanu D."/>
            <person name="Clum A."/>
            <person name="Salamov A."/>
            <person name="Andreopoulos B."/>
            <person name="Cheng J.F."/>
            <person name="Woyke T."/>
            <person name="Pelin A."/>
            <person name="Henrissat B."/>
            <person name="Reynolds N.K."/>
            <person name="Benny G.L."/>
            <person name="Smith M.E."/>
            <person name="James T.Y."/>
            <person name="Grigoriev I.V."/>
        </authorList>
    </citation>
    <scope>NUCLEOTIDE SEQUENCE [LARGE SCALE GENOMIC DNA]</scope>
    <source>
        <strain evidence="4">Baker2002</strain>
    </source>
</reference>
<evidence type="ECO:0000313" key="3">
    <source>
        <dbReference type="EMBL" id="RKP32401.1"/>
    </source>
</evidence>
<keyword evidence="1" id="KW-0175">Coiled coil</keyword>
<evidence type="ECO:0000256" key="2">
    <source>
        <dbReference type="SAM" id="MobiDB-lite"/>
    </source>
</evidence>
<accession>A0A4P9ZJ56</accession>
<protein>
    <submittedName>
        <fullName evidence="3">Uncharacterized protein</fullName>
    </submittedName>
</protein>
<organism evidence="3 4">
    <name type="scientific">Metschnikowia bicuspidata</name>
    <dbReference type="NCBI Taxonomy" id="27322"/>
    <lineage>
        <taxon>Eukaryota</taxon>
        <taxon>Fungi</taxon>
        <taxon>Dikarya</taxon>
        <taxon>Ascomycota</taxon>
        <taxon>Saccharomycotina</taxon>
        <taxon>Pichiomycetes</taxon>
        <taxon>Metschnikowiaceae</taxon>
        <taxon>Metschnikowia</taxon>
    </lineage>
</organism>
<dbReference type="EMBL" id="ML004431">
    <property type="protein sequence ID" value="RKP32401.1"/>
    <property type="molecule type" value="Genomic_DNA"/>
</dbReference>
<feature type="region of interest" description="Disordered" evidence="2">
    <location>
        <begin position="1"/>
        <end position="22"/>
    </location>
</feature>
<feature type="coiled-coil region" evidence="1">
    <location>
        <begin position="34"/>
        <end position="75"/>
    </location>
</feature>
<gene>
    <name evidence="3" type="ORF">METBISCDRAFT_21389</name>
</gene>
<name>A0A4P9ZJ56_9ASCO</name>
<dbReference type="OrthoDB" id="4076147at2759"/>
<evidence type="ECO:0000313" key="4">
    <source>
        <dbReference type="Proteomes" id="UP000268321"/>
    </source>
</evidence>
<sequence length="334" mass="38047">MQVPEDQEPPSPASSIGISSDNEFEQLLEHQTRKSELVKKRDFLAKKRLQLKEECENLGAQLGSLQEQKRQQETRKKLEFYLHQNEHEFTRLSAPENSANFVLEILRVLPSADCPLRRRYMRRLHPHFRIDAYSSVQGATANSHSINFTIAAADVPPFAVKVAVCDQTVENLTIVNWDDIAPTLQSVCPAYRQCVKDVYLFRCQLDLLVCSYQSLSNVQHEKVAVFRDILAKYASYVSYPTSSGNAVAAASFLVLPYVQLTIEHHKTPLLVRLSWKIVLRQQHLGVLDSKIDFSLLTHTHEPLPHAPDVFATLRESFGVVQAFSLMLYNVFNIE</sequence>
<evidence type="ECO:0000256" key="1">
    <source>
        <dbReference type="SAM" id="Coils"/>
    </source>
</evidence>
<keyword evidence="4" id="KW-1185">Reference proteome</keyword>
<proteinExistence type="predicted"/>
<dbReference type="Proteomes" id="UP000268321">
    <property type="component" value="Unassembled WGS sequence"/>
</dbReference>